<dbReference type="InterPro" id="IPR000253">
    <property type="entry name" value="FHA_dom"/>
</dbReference>
<keyword evidence="5" id="KW-0808">Transferase</keyword>
<dbReference type="InterPro" id="IPR000719">
    <property type="entry name" value="Prot_kinase_dom"/>
</dbReference>
<evidence type="ECO:0000313" key="9">
    <source>
        <dbReference type="Proteomes" id="UP000749646"/>
    </source>
</evidence>
<reference evidence="8" key="1">
    <citation type="journal article" date="2020" name="Fungal Divers.">
        <title>Resolving the Mortierellaceae phylogeny through synthesis of multi-gene phylogenetics and phylogenomics.</title>
        <authorList>
            <person name="Vandepol N."/>
            <person name="Liber J."/>
            <person name="Desiro A."/>
            <person name="Na H."/>
            <person name="Kennedy M."/>
            <person name="Barry K."/>
            <person name="Grigoriev I.V."/>
            <person name="Miller A.N."/>
            <person name="O'Donnell K."/>
            <person name="Stajich J.E."/>
            <person name="Bonito G."/>
        </authorList>
    </citation>
    <scope>NUCLEOTIDE SEQUENCE</scope>
    <source>
        <strain evidence="8">MES-2147</strain>
    </source>
</reference>
<dbReference type="CDD" id="cd05117">
    <property type="entry name" value="STKc_CAMK"/>
    <property type="match status" value="1"/>
</dbReference>
<dbReference type="SUPFAM" id="SSF56112">
    <property type="entry name" value="Protein kinase-like (PK-like)"/>
    <property type="match status" value="1"/>
</dbReference>
<keyword evidence="5" id="KW-0723">Serine/threonine-protein kinase</keyword>
<evidence type="ECO:0000259" key="7">
    <source>
        <dbReference type="PROSITE" id="PS50011"/>
    </source>
</evidence>
<comment type="similarity">
    <text evidence="1">Belongs to the protein kinase superfamily. CAMK Ser/Thr protein kinase family. CHEK2 subfamily.</text>
</comment>
<dbReference type="FunFam" id="3.30.200.20:FF:000042">
    <property type="entry name" value="Aurora kinase A"/>
    <property type="match status" value="1"/>
</dbReference>
<dbReference type="PROSITE" id="PS00108">
    <property type="entry name" value="PROTEIN_KINASE_ST"/>
    <property type="match status" value="1"/>
</dbReference>
<evidence type="ECO:0000256" key="1">
    <source>
        <dbReference type="ARBA" id="ARBA00005575"/>
    </source>
</evidence>
<keyword evidence="5" id="KW-0418">Kinase</keyword>
<dbReference type="PROSITE" id="PS00107">
    <property type="entry name" value="PROTEIN_KINASE_ATP"/>
    <property type="match status" value="1"/>
</dbReference>
<protein>
    <submittedName>
        <fullName evidence="8">Uncharacterized protein</fullName>
    </submittedName>
</protein>
<dbReference type="Gene3D" id="1.10.510.10">
    <property type="entry name" value="Transferase(Phosphotransferase) domain 1"/>
    <property type="match status" value="1"/>
</dbReference>
<dbReference type="Pfam" id="PF00069">
    <property type="entry name" value="Pkinase"/>
    <property type="match status" value="1"/>
</dbReference>
<evidence type="ECO:0000313" key="8">
    <source>
        <dbReference type="EMBL" id="KAF9938339.1"/>
    </source>
</evidence>
<keyword evidence="9" id="KW-1185">Reference proteome</keyword>
<dbReference type="InterPro" id="IPR011009">
    <property type="entry name" value="Kinase-like_dom_sf"/>
</dbReference>
<keyword evidence="2 4" id="KW-0547">Nucleotide-binding</keyword>
<dbReference type="AlphaFoldDB" id="A0A9P6LSL4"/>
<dbReference type="OrthoDB" id="407410at2759"/>
<accession>A0A9P6LSL4</accession>
<proteinExistence type="inferred from homology"/>
<name>A0A9P6LSL4_9FUNG</name>
<dbReference type="Pfam" id="PF00498">
    <property type="entry name" value="FHA"/>
    <property type="match status" value="1"/>
</dbReference>
<feature type="domain" description="Protein kinase" evidence="7">
    <location>
        <begin position="143"/>
        <end position="401"/>
    </location>
</feature>
<dbReference type="Proteomes" id="UP000749646">
    <property type="component" value="Unassembled WGS sequence"/>
</dbReference>
<gene>
    <name evidence="8" type="ORF">BGZ65_000026</name>
</gene>
<organism evidence="8 9">
    <name type="scientific">Modicella reniformis</name>
    <dbReference type="NCBI Taxonomy" id="1440133"/>
    <lineage>
        <taxon>Eukaryota</taxon>
        <taxon>Fungi</taxon>
        <taxon>Fungi incertae sedis</taxon>
        <taxon>Mucoromycota</taxon>
        <taxon>Mortierellomycotina</taxon>
        <taxon>Mortierellomycetes</taxon>
        <taxon>Mortierellales</taxon>
        <taxon>Mortierellaceae</taxon>
        <taxon>Modicella</taxon>
    </lineage>
</organism>
<evidence type="ECO:0000256" key="5">
    <source>
        <dbReference type="RuleBase" id="RU000304"/>
    </source>
</evidence>
<dbReference type="SUPFAM" id="SSF49879">
    <property type="entry name" value="SMAD/FHA domain"/>
    <property type="match status" value="1"/>
</dbReference>
<feature type="binding site" evidence="4">
    <location>
        <position position="172"/>
    </location>
    <ligand>
        <name>ATP</name>
        <dbReference type="ChEBI" id="CHEBI:30616"/>
    </ligand>
</feature>
<dbReference type="GO" id="GO:0005524">
    <property type="term" value="F:ATP binding"/>
    <property type="evidence" value="ECO:0007669"/>
    <property type="project" value="UniProtKB-UniRule"/>
</dbReference>
<sequence>MLTLQNSEDTSQSESQLPHTWGSFQVQVDGKTEIIRFTKQGDMCRAGYVFGYDADCDVILPRTRHTSPRHFVVYKEVMNASECVRLHVLSPFGVFVNNQRTNTRDTVRLDHGDHVAYIQEMDGIDARRICKKLTSMISFHSQFNVGRLLGAGNFARVFEAEEKNSGIVYAVKIVKRNRDFNSKLSGNLEREIGTLMSIDHPNLLRVHKVFVDRDEYFLVTELASGGELFDCVRDVFKFSEPEARHVFRQILNGVKYLHDHGIVHRDLKLENILVMDKETLTVKISDFGLSNVIGDCRFLNTICGTPSYVAPEVLRKEGYGKPVDMWSLGVLFYIFLCGFPPFCEDLGPPRLRFQILENRYEFPSPYWDEVSDEAVNLVQELLLLNTKERLTVDGALAHVWMQLEDDQGTMPDKPRTEIKLEIEVAVARIMTQRRRRHQGSTTTSSILDQP</sequence>
<dbReference type="PROSITE" id="PS50011">
    <property type="entry name" value="PROTEIN_KINASE_DOM"/>
    <property type="match status" value="1"/>
</dbReference>
<evidence type="ECO:0000256" key="3">
    <source>
        <dbReference type="ARBA" id="ARBA00022840"/>
    </source>
</evidence>
<dbReference type="SMART" id="SM00220">
    <property type="entry name" value="S_TKc"/>
    <property type="match status" value="1"/>
</dbReference>
<dbReference type="FunFam" id="1.10.510.10:FF:000571">
    <property type="entry name" value="Maternal embryonic leucine zipper kinase"/>
    <property type="match status" value="1"/>
</dbReference>
<dbReference type="EMBL" id="JAAAHW010009609">
    <property type="protein sequence ID" value="KAF9938339.1"/>
    <property type="molecule type" value="Genomic_DNA"/>
</dbReference>
<evidence type="ECO:0000256" key="4">
    <source>
        <dbReference type="PROSITE-ProRule" id="PRU10141"/>
    </source>
</evidence>
<dbReference type="Gene3D" id="2.60.200.20">
    <property type="match status" value="1"/>
</dbReference>
<dbReference type="InterPro" id="IPR008984">
    <property type="entry name" value="SMAD_FHA_dom_sf"/>
</dbReference>
<comment type="caution">
    <text evidence="8">The sequence shown here is derived from an EMBL/GenBank/DDBJ whole genome shotgun (WGS) entry which is preliminary data.</text>
</comment>
<evidence type="ECO:0000256" key="2">
    <source>
        <dbReference type="ARBA" id="ARBA00022741"/>
    </source>
</evidence>
<dbReference type="PROSITE" id="PS50006">
    <property type="entry name" value="FHA_DOMAIN"/>
    <property type="match status" value="1"/>
</dbReference>
<evidence type="ECO:0000259" key="6">
    <source>
        <dbReference type="PROSITE" id="PS50006"/>
    </source>
</evidence>
<keyword evidence="3 4" id="KW-0067">ATP-binding</keyword>
<dbReference type="GO" id="GO:0004674">
    <property type="term" value="F:protein serine/threonine kinase activity"/>
    <property type="evidence" value="ECO:0007669"/>
    <property type="project" value="UniProtKB-KW"/>
</dbReference>
<dbReference type="PANTHER" id="PTHR24347">
    <property type="entry name" value="SERINE/THREONINE-PROTEIN KINASE"/>
    <property type="match status" value="1"/>
</dbReference>
<dbReference type="InterPro" id="IPR017441">
    <property type="entry name" value="Protein_kinase_ATP_BS"/>
</dbReference>
<feature type="domain" description="FHA" evidence="6">
    <location>
        <begin position="48"/>
        <end position="101"/>
    </location>
</feature>
<dbReference type="InterPro" id="IPR008271">
    <property type="entry name" value="Ser/Thr_kinase_AS"/>
</dbReference>